<keyword evidence="3" id="KW-1185">Reference proteome</keyword>
<feature type="compositionally biased region" description="Basic residues" evidence="1">
    <location>
        <begin position="1"/>
        <end position="13"/>
    </location>
</feature>
<dbReference type="EMBL" id="LR824016">
    <property type="protein sequence ID" value="CAD0200860.1"/>
    <property type="molecule type" value="Genomic_DNA"/>
</dbReference>
<feature type="compositionally biased region" description="Gly residues" evidence="1">
    <location>
        <begin position="44"/>
        <end position="53"/>
    </location>
</feature>
<feature type="compositionally biased region" description="Low complexity" evidence="1">
    <location>
        <begin position="172"/>
        <end position="185"/>
    </location>
</feature>
<reference evidence="2" key="1">
    <citation type="submission" date="2021-12" db="EMBL/GenBank/DDBJ databases">
        <authorList>
            <person name="King R."/>
        </authorList>
    </citation>
    <scope>NUCLEOTIDE SEQUENCE</scope>
</reference>
<feature type="compositionally biased region" description="Basic residues" evidence="1">
    <location>
        <begin position="25"/>
        <end position="34"/>
    </location>
</feature>
<gene>
    <name evidence="2" type="ORF">CINC_LOCUS2541</name>
</gene>
<feature type="region of interest" description="Disordered" evidence="1">
    <location>
        <begin position="96"/>
        <end position="191"/>
    </location>
</feature>
<protein>
    <submittedName>
        <fullName evidence="2">Uncharacterized protein</fullName>
    </submittedName>
</protein>
<sequence length="286" mass="30362">MRWRRCAGMRGRGRAGPPAPAPPTRCRRSRRRQPHALGTSAGVRGHGAAGRAGGTAPTARSQTSPFHIGMGEAAEAASDGGAVAGDGGARDARAICRGRRAPRPAAQHTTARRRVRTGRASTVTSPLSASRADEKQLPASTEQVRERRARVGGRGGGRGAARRRQEGRAAAEGDALVGAHGRAPPRALPARRRAAALRHGAAPRRAARAARRVTPRRELAPSLPYHAYIPLSGRWDSPQCTRVPEYYRLGIYLFGGGGPRRCPRSFGAPVFLAPSKSFAKTKTEIK</sequence>
<proteinExistence type="predicted"/>
<evidence type="ECO:0000313" key="3">
    <source>
        <dbReference type="Proteomes" id="UP001154114"/>
    </source>
</evidence>
<evidence type="ECO:0000256" key="1">
    <source>
        <dbReference type="SAM" id="MobiDB-lite"/>
    </source>
</evidence>
<name>A0A9N8Q0M7_CHRIL</name>
<evidence type="ECO:0000313" key="2">
    <source>
        <dbReference type="EMBL" id="CAD0200860.1"/>
    </source>
</evidence>
<dbReference type="OrthoDB" id="7493333at2759"/>
<dbReference type="AlphaFoldDB" id="A0A9N8Q0M7"/>
<dbReference type="Proteomes" id="UP001154114">
    <property type="component" value="Chromosome 13"/>
</dbReference>
<feature type="region of interest" description="Disordered" evidence="1">
    <location>
        <begin position="1"/>
        <end position="65"/>
    </location>
</feature>
<organism evidence="2 3">
    <name type="scientific">Chrysodeixis includens</name>
    <name type="common">Soybean looper</name>
    <name type="synonym">Pseudoplusia includens</name>
    <dbReference type="NCBI Taxonomy" id="689277"/>
    <lineage>
        <taxon>Eukaryota</taxon>
        <taxon>Metazoa</taxon>
        <taxon>Ecdysozoa</taxon>
        <taxon>Arthropoda</taxon>
        <taxon>Hexapoda</taxon>
        <taxon>Insecta</taxon>
        <taxon>Pterygota</taxon>
        <taxon>Neoptera</taxon>
        <taxon>Endopterygota</taxon>
        <taxon>Lepidoptera</taxon>
        <taxon>Glossata</taxon>
        <taxon>Ditrysia</taxon>
        <taxon>Noctuoidea</taxon>
        <taxon>Noctuidae</taxon>
        <taxon>Plusiinae</taxon>
        <taxon>Chrysodeixis</taxon>
    </lineage>
</organism>
<accession>A0A9N8Q0M7</accession>